<feature type="region of interest" description="Disordered" evidence="1">
    <location>
        <begin position="48"/>
        <end position="68"/>
    </location>
</feature>
<dbReference type="EMBL" id="BRXU01000004">
    <property type="protein sequence ID" value="GLC51171.1"/>
    <property type="molecule type" value="Genomic_DNA"/>
</dbReference>
<organism evidence="2 3">
    <name type="scientific">Pleodorina starrii</name>
    <dbReference type="NCBI Taxonomy" id="330485"/>
    <lineage>
        <taxon>Eukaryota</taxon>
        <taxon>Viridiplantae</taxon>
        <taxon>Chlorophyta</taxon>
        <taxon>core chlorophytes</taxon>
        <taxon>Chlorophyceae</taxon>
        <taxon>CS clade</taxon>
        <taxon>Chlamydomonadales</taxon>
        <taxon>Volvocaceae</taxon>
        <taxon>Pleodorina</taxon>
    </lineage>
</organism>
<keyword evidence="3" id="KW-1185">Reference proteome</keyword>
<proteinExistence type="predicted"/>
<dbReference type="OrthoDB" id="543947at2759"/>
<evidence type="ECO:0000313" key="2">
    <source>
        <dbReference type="EMBL" id="GLC51171.1"/>
    </source>
</evidence>
<accession>A0A9W6BGP8</accession>
<feature type="compositionally biased region" description="Basic and acidic residues" evidence="1">
    <location>
        <begin position="48"/>
        <end position="59"/>
    </location>
</feature>
<comment type="caution">
    <text evidence="2">The sequence shown here is derived from an EMBL/GenBank/DDBJ whole genome shotgun (WGS) entry which is preliminary data.</text>
</comment>
<dbReference type="AlphaFoldDB" id="A0A9W6BGP8"/>
<protein>
    <submittedName>
        <fullName evidence="2">Uncharacterized protein</fullName>
    </submittedName>
</protein>
<feature type="region of interest" description="Disordered" evidence="1">
    <location>
        <begin position="299"/>
        <end position="324"/>
    </location>
</feature>
<gene>
    <name evidence="2" type="primary">PLEST007254</name>
    <name evidence="2" type="ORF">PLESTB_000473700</name>
</gene>
<evidence type="ECO:0000313" key="3">
    <source>
        <dbReference type="Proteomes" id="UP001165080"/>
    </source>
</evidence>
<dbReference type="Proteomes" id="UP001165080">
    <property type="component" value="Unassembled WGS sequence"/>
</dbReference>
<feature type="region of interest" description="Disordered" evidence="1">
    <location>
        <begin position="140"/>
        <end position="171"/>
    </location>
</feature>
<evidence type="ECO:0000256" key="1">
    <source>
        <dbReference type="SAM" id="MobiDB-lite"/>
    </source>
</evidence>
<feature type="compositionally biased region" description="Low complexity" evidence="1">
    <location>
        <begin position="147"/>
        <end position="161"/>
    </location>
</feature>
<sequence length="324" mass="34462">MATSQLGHRLHGLSTLRRPSLKQANGRGVISGFGRKLCPLVRAVRDCDRPKRDDDKRDAAPPPAPPAWQRAMAGIAAGFCAWSAAALPALADIDPDTNIVAGPSSDALLGAGPDFSFTTLLLFTLLGYWLVKGALYISQNSPDGPDDTPQQDGKQQQQRPGAGSDPTDIGHAHIRSYVDSSQPGPGGEADARQLRNASLARSAAYRVSATLRESQPRIHSLVEQLAAPQPQWPPRPPKNAEVDPVAALVYSRVLQERSAKGPEYVLGPREVAALETQLLEEVAEKVAAEQVAEFVKMAAQGTLHPRGPGGGGGANQHPRSHAHR</sequence>
<name>A0A9W6BGP8_9CHLO</name>
<reference evidence="2 3" key="1">
    <citation type="journal article" date="2023" name="Commun. Biol.">
        <title>Reorganization of the ancestral sex-determining regions during the evolution of trioecy in Pleodorina starrii.</title>
        <authorList>
            <person name="Takahashi K."/>
            <person name="Suzuki S."/>
            <person name="Kawai-Toyooka H."/>
            <person name="Yamamoto K."/>
            <person name="Hamaji T."/>
            <person name="Ootsuki R."/>
            <person name="Yamaguchi H."/>
            <person name="Kawachi M."/>
            <person name="Higashiyama T."/>
            <person name="Nozaki H."/>
        </authorList>
    </citation>
    <scope>NUCLEOTIDE SEQUENCE [LARGE SCALE GENOMIC DNA]</scope>
    <source>
        <strain evidence="2 3">NIES-4479</strain>
    </source>
</reference>